<keyword evidence="1" id="KW-0812">Transmembrane</keyword>
<accession>A0A1B6FWW4</accession>
<keyword evidence="1" id="KW-1133">Transmembrane helix</keyword>
<keyword evidence="1" id="KW-0472">Membrane</keyword>
<organism evidence="2">
    <name type="scientific">Cuerna arida</name>
    <dbReference type="NCBI Taxonomy" id="1464854"/>
    <lineage>
        <taxon>Eukaryota</taxon>
        <taxon>Metazoa</taxon>
        <taxon>Ecdysozoa</taxon>
        <taxon>Arthropoda</taxon>
        <taxon>Hexapoda</taxon>
        <taxon>Insecta</taxon>
        <taxon>Pterygota</taxon>
        <taxon>Neoptera</taxon>
        <taxon>Paraneoptera</taxon>
        <taxon>Hemiptera</taxon>
        <taxon>Auchenorrhyncha</taxon>
        <taxon>Membracoidea</taxon>
        <taxon>Cicadellidae</taxon>
        <taxon>Cicadellinae</taxon>
        <taxon>Proconiini</taxon>
        <taxon>Cuerna</taxon>
    </lineage>
</organism>
<feature type="transmembrane region" description="Helical" evidence="1">
    <location>
        <begin position="61"/>
        <end position="85"/>
    </location>
</feature>
<proteinExistence type="predicted"/>
<dbReference type="AlphaFoldDB" id="A0A1B6FWW4"/>
<sequence>LCKILDAAEDEDAATTVSNFESLFNSVPAVLNELFVEVNMATGSADFPNDFESFWSLRKRLYALFDLVEVLALVIYSLFVCRQLLLGKRSEPVRKNRKKQNAPAAEMYLAIVAQCQKCVQEC</sequence>
<dbReference type="EMBL" id="GECZ01015158">
    <property type="protein sequence ID" value="JAS54611.1"/>
    <property type="molecule type" value="Transcribed_RNA"/>
</dbReference>
<evidence type="ECO:0000256" key="1">
    <source>
        <dbReference type="SAM" id="Phobius"/>
    </source>
</evidence>
<protein>
    <submittedName>
        <fullName evidence="2">Uncharacterized protein</fullName>
    </submittedName>
</protein>
<feature type="non-terminal residue" evidence="2">
    <location>
        <position position="1"/>
    </location>
</feature>
<feature type="non-terminal residue" evidence="2">
    <location>
        <position position="122"/>
    </location>
</feature>
<gene>
    <name evidence="2" type="ORF">g.49206</name>
</gene>
<name>A0A1B6FWW4_9HEMI</name>
<evidence type="ECO:0000313" key="2">
    <source>
        <dbReference type="EMBL" id="JAS54611.1"/>
    </source>
</evidence>
<reference evidence="2" key="1">
    <citation type="submission" date="2015-11" db="EMBL/GenBank/DDBJ databases">
        <title>De novo transcriptome assembly of four potential Pierce s Disease insect vectors from Arizona vineyards.</title>
        <authorList>
            <person name="Tassone E.E."/>
        </authorList>
    </citation>
    <scope>NUCLEOTIDE SEQUENCE</scope>
</reference>